<feature type="domain" description="Methyltransferase small" evidence="6">
    <location>
        <begin position="171"/>
        <end position="338"/>
    </location>
</feature>
<evidence type="ECO:0000256" key="2">
    <source>
        <dbReference type="ARBA" id="ARBA00022552"/>
    </source>
</evidence>
<dbReference type="InterPro" id="IPR007848">
    <property type="entry name" value="Small_mtfrase_dom"/>
</dbReference>
<dbReference type="Gene3D" id="3.40.50.150">
    <property type="entry name" value="Vaccinia Virus protein VP39"/>
    <property type="match status" value="2"/>
</dbReference>
<evidence type="ECO:0000256" key="4">
    <source>
        <dbReference type="ARBA" id="ARBA00022679"/>
    </source>
</evidence>
<keyword evidence="1" id="KW-0963">Cytoplasm</keyword>
<organism evidence="8 9">
    <name type="scientific">Neptunomonas phycophila</name>
    <dbReference type="NCBI Taxonomy" id="1572645"/>
    <lineage>
        <taxon>Bacteria</taxon>
        <taxon>Pseudomonadati</taxon>
        <taxon>Pseudomonadota</taxon>
        <taxon>Gammaproteobacteria</taxon>
        <taxon>Oceanospirillales</taxon>
        <taxon>Oceanospirillaceae</taxon>
        <taxon>Neptunomonas</taxon>
    </lineage>
</organism>
<dbReference type="Pfam" id="PF05175">
    <property type="entry name" value="MTS"/>
    <property type="match status" value="1"/>
</dbReference>
<reference evidence="8" key="1">
    <citation type="submission" date="2023-07" db="EMBL/GenBank/DDBJ databases">
        <title>Genome content predicts the carbon catabolic preferences of heterotrophic bacteria.</title>
        <authorList>
            <person name="Gralka M."/>
        </authorList>
    </citation>
    <scope>NUCLEOTIDE SEQUENCE</scope>
    <source>
        <strain evidence="8">I2M16</strain>
    </source>
</reference>
<proteinExistence type="predicted"/>
<feature type="domain" description="Methyltransferase small N-terminal" evidence="7">
    <location>
        <begin position="30"/>
        <end position="121"/>
    </location>
</feature>
<evidence type="ECO:0000259" key="6">
    <source>
        <dbReference type="Pfam" id="PF05175"/>
    </source>
</evidence>
<keyword evidence="5" id="KW-0949">S-adenosyl-L-methionine</keyword>
<evidence type="ECO:0000313" key="8">
    <source>
        <dbReference type="EMBL" id="MDO6453627.1"/>
    </source>
</evidence>
<dbReference type="RefSeq" id="WP_303549928.1">
    <property type="nucleotide sequence ID" value="NZ_JAUOPG010000004.1"/>
</dbReference>
<dbReference type="InterPro" id="IPR029063">
    <property type="entry name" value="SAM-dependent_MTases_sf"/>
</dbReference>
<dbReference type="GO" id="GO:0008990">
    <property type="term" value="F:rRNA (guanine-N2-)-methyltransferase activity"/>
    <property type="evidence" value="ECO:0007669"/>
    <property type="project" value="InterPro"/>
</dbReference>
<dbReference type="InterPro" id="IPR002052">
    <property type="entry name" value="DNA_methylase_N6_adenine_CS"/>
</dbReference>
<sequence>MMRDKAFDLLYQSFNPALPNTLWFVDENLIPEHAPAAMGNTRVIANRYHIHKKLLNAGWHAEFSDFDCQDLAPGSYDQIYLRIPKEKALAHYLINTASRLLTPTGSLILSGLKQEGIKGFFDRADTAGAQTERWKLDKETWAAAITFTQPITLDDKDYTTLRPAVADTSFSFISKPGVYGWNKIDQGSQLLIEHLRDIIGQSKPQSALDIGCGYGYLSLHTGKMLSIPVIATDTNAAAIECCTANATQSNVNISAVADDCARHIDSVFDLVVCNPPFHSGFGVESQLTDRFLASAAQHLTPDGQAIFVTNLHIGIEKKAADYFSIVDTPVQTNHFKLIHLRLPKKGKATVSD</sequence>
<dbReference type="AlphaFoldDB" id="A0AAW7XJ27"/>
<dbReference type="GO" id="GO:0003676">
    <property type="term" value="F:nucleic acid binding"/>
    <property type="evidence" value="ECO:0007669"/>
    <property type="project" value="InterPro"/>
</dbReference>
<evidence type="ECO:0000256" key="1">
    <source>
        <dbReference type="ARBA" id="ARBA00022490"/>
    </source>
</evidence>
<dbReference type="Pfam" id="PF08468">
    <property type="entry name" value="MTS_N"/>
    <property type="match status" value="1"/>
</dbReference>
<evidence type="ECO:0000259" key="7">
    <source>
        <dbReference type="Pfam" id="PF08468"/>
    </source>
</evidence>
<accession>A0AAW7XJ27</accession>
<name>A0AAW7XJ27_9GAMM</name>
<dbReference type="PANTHER" id="PTHR47816">
    <property type="entry name" value="RIBOSOMAL RNA SMALL SUBUNIT METHYLTRANSFERASE C"/>
    <property type="match status" value="1"/>
</dbReference>
<dbReference type="SUPFAM" id="SSF53335">
    <property type="entry name" value="S-adenosyl-L-methionine-dependent methyltransferases"/>
    <property type="match status" value="1"/>
</dbReference>
<dbReference type="PANTHER" id="PTHR47816:SF4">
    <property type="entry name" value="RIBOSOMAL RNA SMALL SUBUNIT METHYLTRANSFERASE C"/>
    <property type="match status" value="1"/>
</dbReference>
<keyword evidence="4" id="KW-0808">Transferase</keyword>
<keyword evidence="2" id="KW-0698">rRNA processing</keyword>
<evidence type="ECO:0000313" key="9">
    <source>
        <dbReference type="Proteomes" id="UP001169862"/>
    </source>
</evidence>
<gene>
    <name evidence="8" type="ORF">Q4490_08620</name>
</gene>
<dbReference type="PROSITE" id="PS00092">
    <property type="entry name" value="N6_MTASE"/>
    <property type="match status" value="1"/>
</dbReference>
<dbReference type="CDD" id="cd02440">
    <property type="entry name" value="AdoMet_MTases"/>
    <property type="match status" value="1"/>
</dbReference>
<evidence type="ECO:0000256" key="5">
    <source>
        <dbReference type="ARBA" id="ARBA00022691"/>
    </source>
</evidence>
<dbReference type="Proteomes" id="UP001169862">
    <property type="component" value="Unassembled WGS sequence"/>
</dbReference>
<dbReference type="EMBL" id="JAUOPG010000004">
    <property type="protein sequence ID" value="MDO6453627.1"/>
    <property type="molecule type" value="Genomic_DNA"/>
</dbReference>
<dbReference type="InterPro" id="IPR046977">
    <property type="entry name" value="RsmC/RlmG"/>
</dbReference>
<protein>
    <submittedName>
        <fullName evidence="8">Methyltransferase</fullName>
    </submittedName>
</protein>
<comment type="caution">
    <text evidence="8">The sequence shown here is derived from an EMBL/GenBank/DDBJ whole genome shotgun (WGS) entry which is preliminary data.</text>
</comment>
<evidence type="ECO:0000256" key="3">
    <source>
        <dbReference type="ARBA" id="ARBA00022603"/>
    </source>
</evidence>
<dbReference type="InterPro" id="IPR013675">
    <property type="entry name" value="Mtase_sm_N"/>
</dbReference>
<keyword evidence="3 8" id="KW-0489">Methyltransferase</keyword>